<dbReference type="InterPro" id="IPR031107">
    <property type="entry name" value="Small_HSP"/>
</dbReference>
<proteinExistence type="inferred from homology"/>
<keyword evidence="6" id="KW-1185">Reference proteome</keyword>
<dbReference type="KEGG" id="dfa:DFA_00391"/>
<evidence type="ECO:0000256" key="1">
    <source>
        <dbReference type="ARBA" id="ARBA00023016"/>
    </source>
</evidence>
<evidence type="ECO:0000313" key="5">
    <source>
        <dbReference type="EMBL" id="EGG20530.1"/>
    </source>
</evidence>
<dbReference type="SUPFAM" id="SSF49764">
    <property type="entry name" value="HSP20-like chaperones"/>
    <property type="match status" value="1"/>
</dbReference>
<dbReference type="Pfam" id="PF00011">
    <property type="entry name" value="HSP20"/>
    <property type="match status" value="1"/>
</dbReference>
<name>F4PRN1_CACFS</name>
<dbReference type="InterPro" id="IPR002068">
    <property type="entry name" value="A-crystallin/Hsp20_dom"/>
</dbReference>
<comment type="similarity">
    <text evidence="2 3">Belongs to the small heat shock protein (HSP20) family.</text>
</comment>
<gene>
    <name evidence="5" type="primary">hspL</name>
    <name evidence="5" type="ORF">DFA_00391</name>
</gene>
<dbReference type="PROSITE" id="PS01031">
    <property type="entry name" value="SHSP"/>
    <property type="match status" value="1"/>
</dbReference>
<dbReference type="Gene3D" id="2.60.40.790">
    <property type="match status" value="1"/>
</dbReference>
<protein>
    <submittedName>
        <fullName evidence="5">Heat shock protein Hsp20 domain-containing protein</fullName>
    </submittedName>
</protein>
<dbReference type="STRING" id="1054147.F4PRN1"/>
<dbReference type="PANTHER" id="PTHR11527">
    <property type="entry name" value="HEAT-SHOCK PROTEIN 20 FAMILY MEMBER"/>
    <property type="match status" value="1"/>
</dbReference>
<sequence>MNNPFQALFQDLFSLQVTFDEYQTKDEFVFIGDVGGVKKEDLSIDLENNTIVIKGSRACNPNVEPLMSERWCGSFQRAFRIPSLYVDQDKVSAVLKDGVLEVRLPKLPKDHHSLKNTSIVIKDNHH</sequence>
<evidence type="ECO:0000259" key="4">
    <source>
        <dbReference type="PROSITE" id="PS01031"/>
    </source>
</evidence>
<dbReference type="Proteomes" id="UP000007797">
    <property type="component" value="Unassembled WGS sequence"/>
</dbReference>
<dbReference type="RefSeq" id="XP_004358380.1">
    <property type="nucleotide sequence ID" value="XM_004358323.1"/>
</dbReference>
<feature type="domain" description="SHSP" evidence="4">
    <location>
        <begin position="10"/>
        <end position="122"/>
    </location>
</feature>
<evidence type="ECO:0000256" key="2">
    <source>
        <dbReference type="PROSITE-ProRule" id="PRU00285"/>
    </source>
</evidence>
<accession>F4PRN1</accession>
<dbReference type="EMBL" id="GL883010">
    <property type="protein sequence ID" value="EGG20530.1"/>
    <property type="molecule type" value="Genomic_DNA"/>
</dbReference>
<organism evidence="5 6">
    <name type="scientific">Cavenderia fasciculata</name>
    <name type="common">Slime mold</name>
    <name type="synonym">Dictyostelium fasciculatum</name>
    <dbReference type="NCBI Taxonomy" id="261658"/>
    <lineage>
        <taxon>Eukaryota</taxon>
        <taxon>Amoebozoa</taxon>
        <taxon>Evosea</taxon>
        <taxon>Eumycetozoa</taxon>
        <taxon>Dictyostelia</taxon>
        <taxon>Acytosteliales</taxon>
        <taxon>Cavenderiaceae</taxon>
        <taxon>Cavenderia</taxon>
    </lineage>
</organism>
<dbReference type="InterPro" id="IPR008978">
    <property type="entry name" value="HSP20-like_chaperone"/>
</dbReference>
<dbReference type="CDD" id="cd06464">
    <property type="entry name" value="ACD_sHsps-like"/>
    <property type="match status" value="1"/>
</dbReference>
<reference evidence="6" key="1">
    <citation type="journal article" date="2011" name="Genome Res.">
        <title>Phylogeny-wide analysis of social amoeba genomes highlights ancient origins for complex intercellular communication.</title>
        <authorList>
            <person name="Heidel A.J."/>
            <person name="Lawal H.M."/>
            <person name="Felder M."/>
            <person name="Schilde C."/>
            <person name="Helps N.R."/>
            <person name="Tunggal B."/>
            <person name="Rivero F."/>
            <person name="John U."/>
            <person name="Schleicher M."/>
            <person name="Eichinger L."/>
            <person name="Platzer M."/>
            <person name="Noegel A.A."/>
            <person name="Schaap P."/>
            <person name="Gloeckner G."/>
        </authorList>
    </citation>
    <scope>NUCLEOTIDE SEQUENCE [LARGE SCALE GENOMIC DNA]</scope>
    <source>
        <strain evidence="6">SH3</strain>
    </source>
</reference>
<evidence type="ECO:0000313" key="6">
    <source>
        <dbReference type="Proteomes" id="UP000007797"/>
    </source>
</evidence>
<keyword evidence="1 5" id="KW-0346">Stress response</keyword>
<dbReference type="OMA" id="PLMSERW"/>
<dbReference type="AlphaFoldDB" id="F4PRN1"/>
<dbReference type="GeneID" id="14872594"/>
<evidence type="ECO:0000256" key="3">
    <source>
        <dbReference type="RuleBase" id="RU003616"/>
    </source>
</evidence>
<dbReference type="OrthoDB" id="1431247at2759"/>